<keyword evidence="2" id="KW-1185">Reference proteome</keyword>
<dbReference type="Proteomes" id="UP000499080">
    <property type="component" value="Unassembled WGS sequence"/>
</dbReference>
<dbReference type="EMBL" id="BGPR01035525">
    <property type="protein sequence ID" value="GBO10403.1"/>
    <property type="molecule type" value="Genomic_DNA"/>
</dbReference>
<name>A0A4Y2UD11_ARAVE</name>
<comment type="caution">
    <text evidence="1">The sequence shown here is derived from an EMBL/GenBank/DDBJ whole genome shotgun (WGS) entry which is preliminary data.</text>
</comment>
<accession>A0A4Y2UD11</accession>
<evidence type="ECO:0000313" key="2">
    <source>
        <dbReference type="Proteomes" id="UP000499080"/>
    </source>
</evidence>
<protein>
    <submittedName>
        <fullName evidence="1">Uncharacterized protein</fullName>
    </submittedName>
</protein>
<proteinExistence type="predicted"/>
<organism evidence="1 2">
    <name type="scientific">Araneus ventricosus</name>
    <name type="common">Orbweaver spider</name>
    <name type="synonym">Epeira ventricosa</name>
    <dbReference type="NCBI Taxonomy" id="182803"/>
    <lineage>
        <taxon>Eukaryota</taxon>
        <taxon>Metazoa</taxon>
        <taxon>Ecdysozoa</taxon>
        <taxon>Arthropoda</taxon>
        <taxon>Chelicerata</taxon>
        <taxon>Arachnida</taxon>
        <taxon>Araneae</taxon>
        <taxon>Araneomorphae</taxon>
        <taxon>Entelegynae</taxon>
        <taxon>Araneoidea</taxon>
        <taxon>Araneidae</taxon>
        <taxon>Araneus</taxon>
    </lineage>
</organism>
<evidence type="ECO:0000313" key="1">
    <source>
        <dbReference type="EMBL" id="GBO10403.1"/>
    </source>
</evidence>
<dbReference type="OrthoDB" id="7604615at2759"/>
<dbReference type="AlphaFoldDB" id="A0A4Y2UD11"/>
<gene>
    <name evidence="1" type="ORF">AVEN_38588_1</name>
</gene>
<sequence>MYELFLNFYAAITGDVIISIAQNICEKYFNQYANFSFSLPRSNVCDVCFESILRWRDSRCHSTQTESKETQRDETRDFNIRVVSHFVVRLRTELALSKFPVTDQFHKRHLWLYLFNAHVPDASTPISYMFHLMKGVEKSYQQCVLLPVSCDKNELR</sequence>
<reference evidence="1 2" key="1">
    <citation type="journal article" date="2019" name="Sci. Rep.">
        <title>Orb-weaving spider Araneus ventricosus genome elucidates the spidroin gene catalogue.</title>
        <authorList>
            <person name="Kono N."/>
            <person name="Nakamura H."/>
            <person name="Ohtoshi R."/>
            <person name="Moran D.A.P."/>
            <person name="Shinohara A."/>
            <person name="Yoshida Y."/>
            <person name="Fujiwara M."/>
            <person name="Mori M."/>
            <person name="Tomita M."/>
            <person name="Arakawa K."/>
        </authorList>
    </citation>
    <scope>NUCLEOTIDE SEQUENCE [LARGE SCALE GENOMIC DNA]</scope>
</reference>